<feature type="binding site" evidence="4">
    <location>
        <begin position="7"/>
        <end position="20"/>
    </location>
    <ligand>
        <name>ATP</name>
        <dbReference type="ChEBI" id="CHEBI:30616"/>
    </ligand>
</feature>
<reference evidence="5 6" key="1">
    <citation type="submission" date="2017-09" db="EMBL/GenBank/DDBJ databases">
        <title>Bacterial strain isolated from the female urinary microbiota.</title>
        <authorList>
            <person name="Thomas-White K."/>
            <person name="Kumar N."/>
            <person name="Forster S."/>
            <person name="Putonti C."/>
            <person name="Lawley T."/>
            <person name="Wolfe A.J."/>
        </authorList>
    </citation>
    <scope>NUCLEOTIDE SEQUENCE [LARGE SCALE GENOMIC DNA]</scope>
    <source>
        <strain evidence="5 6">UMB0834</strain>
    </source>
</reference>
<dbReference type="EC" id="6.3.4.-" evidence="4"/>
<dbReference type="GO" id="GO:0016879">
    <property type="term" value="F:ligase activity, forming carbon-nitrogen bonds"/>
    <property type="evidence" value="ECO:0007669"/>
    <property type="project" value="UniProtKB-UniRule"/>
</dbReference>
<dbReference type="Pfam" id="PF05636">
    <property type="entry name" value="HIGH_NTase1"/>
    <property type="match status" value="1"/>
</dbReference>
<dbReference type="AlphaFoldDB" id="A0A2N6QKQ5"/>
<evidence type="ECO:0000256" key="2">
    <source>
        <dbReference type="ARBA" id="ARBA00022598"/>
    </source>
</evidence>
<feature type="binding site" evidence="4">
    <location>
        <position position="178"/>
    </location>
    <ligand>
        <name>ATP</name>
        <dbReference type="ChEBI" id="CHEBI:30616"/>
    </ligand>
</feature>
<dbReference type="NCBIfam" id="NF010191">
    <property type="entry name" value="PRK13670.1"/>
    <property type="match status" value="1"/>
</dbReference>
<keyword evidence="4" id="KW-0547">Nucleotide-binding</keyword>
<feature type="binding site" evidence="4">
    <location>
        <position position="153"/>
    </location>
    <ligand>
        <name>ATP</name>
        <dbReference type="ChEBI" id="CHEBI:30616"/>
    </ligand>
</feature>
<dbReference type="RefSeq" id="WP_102695997.1">
    <property type="nucleotide sequence ID" value="NZ_PNGG01000001.1"/>
</dbReference>
<dbReference type="Gene3D" id="3.40.50.620">
    <property type="entry name" value="HUPs"/>
    <property type="match status" value="1"/>
</dbReference>
<feature type="binding site" evidence="4">
    <location>
        <position position="100"/>
    </location>
    <ligand>
        <name>ATP</name>
        <dbReference type="ChEBI" id="CHEBI:30616"/>
    </ligand>
</feature>
<dbReference type="PANTHER" id="PTHR37825">
    <property type="entry name" value="TRNA(MET) CYTIDINE ACETATE LIGASE"/>
    <property type="match status" value="1"/>
</dbReference>
<evidence type="ECO:0000313" key="6">
    <source>
        <dbReference type="Proteomes" id="UP000235748"/>
    </source>
</evidence>
<dbReference type="GO" id="GO:0000049">
    <property type="term" value="F:tRNA binding"/>
    <property type="evidence" value="ECO:0007669"/>
    <property type="project" value="UniProtKB-KW"/>
</dbReference>
<accession>A0A2N6QKQ5</accession>
<keyword evidence="4" id="KW-0067">ATP-binding</keyword>
<comment type="catalytic activity">
    <reaction evidence="4">
        <text>cytidine(34) in elongator tRNA(Met) + acetate + ATP = N(4)-acetylcytidine(34) in elongator tRNA(Met) + AMP + diphosphate</text>
        <dbReference type="Rhea" id="RHEA:58144"/>
        <dbReference type="Rhea" id="RHEA-COMP:10693"/>
        <dbReference type="Rhea" id="RHEA-COMP:10694"/>
        <dbReference type="ChEBI" id="CHEBI:30089"/>
        <dbReference type="ChEBI" id="CHEBI:30616"/>
        <dbReference type="ChEBI" id="CHEBI:33019"/>
        <dbReference type="ChEBI" id="CHEBI:74900"/>
        <dbReference type="ChEBI" id="CHEBI:82748"/>
        <dbReference type="ChEBI" id="CHEBI:456215"/>
    </reaction>
</comment>
<gene>
    <name evidence="4" type="primary">tmcAL</name>
    <name evidence="5" type="ORF">CJ235_00745</name>
</gene>
<sequence>MKCVALITEYNPFHNGHQYHAQEAKKRTGADVSIAIMSGHFVMRGEPAIYSKFQRTRMALNDVDIVVELPVYGALSAGEYFARTGVKVADYMGANSLLFGAETAEPEQFHELARLLNSKQYQIQIREQLKEGKSYPRILNELFPHSEILAHPNNTLGLSYIRAIQDLGVAIDPYVLPRQQSHHRDQTIRDTYFASGTSIRNALMNDDEQWRSVVPANLIPLYESPVMSWDAFHPYLNYAITAQTADELEEIYMVNEGLESRLQRINQQTTDFECLISELKTKRYTRTYLQRMLMHVLLNTKKSDVDHEQPLQGVRILGMTQAGQRYLKHVKKRYPERQFITNVNQRSASLFAPEIRATQIYNLVSGHQEDDFNTPVIRTD</sequence>
<proteinExistence type="inferred from homology"/>
<name>A0A2N6QKQ5_9STAP</name>
<dbReference type="GO" id="GO:0006400">
    <property type="term" value="P:tRNA modification"/>
    <property type="evidence" value="ECO:0007669"/>
    <property type="project" value="UniProtKB-UniRule"/>
</dbReference>
<organism evidence="5 6">
    <name type="scientific">Staphylococcus pettenkoferi</name>
    <dbReference type="NCBI Taxonomy" id="170573"/>
    <lineage>
        <taxon>Bacteria</taxon>
        <taxon>Bacillati</taxon>
        <taxon>Bacillota</taxon>
        <taxon>Bacilli</taxon>
        <taxon>Bacillales</taxon>
        <taxon>Staphylococcaceae</taxon>
        <taxon>Staphylococcus</taxon>
    </lineage>
</organism>
<comment type="similarity">
    <text evidence="4">Belongs to the TmcAL family.</text>
</comment>
<dbReference type="GO" id="GO:0016740">
    <property type="term" value="F:transferase activity"/>
    <property type="evidence" value="ECO:0007669"/>
    <property type="project" value="UniProtKB-KW"/>
</dbReference>
<keyword evidence="3 4" id="KW-0819">tRNA processing</keyword>
<keyword evidence="1 4" id="KW-0820">tRNA-binding</keyword>
<evidence type="ECO:0000256" key="1">
    <source>
        <dbReference type="ARBA" id="ARBA00022555"/>
    </source>
</evidence>
<dbReference type="EMBL" id="PNGG01000001">
    <property type="protein sequence ID" value="PMC20231.1"/>
    <property type="molecule type" value="Genomic_DNA"/>
</dbReference>
<dbReference type="HAMAP" id="MF_01539">
    <property type="entry name" value="TmcAL"/>
    <property type="match status" value="1"/>
</dbReference>
<keyword evidence="4" id="KW-0694">RNA-binding</keyword>
<comment type="function">
    <text evidence="4">Catalyzes the formation of N(4)-acetylcytidine (ac(4)C) at the wobble position of elongator tRNA(Met), using acetate and ATP as substrates. First activates an acetate ion to form acetyladenylate (Ac-AMP) and then transfers the acetyl group to tRNA to form ac(4)C34.</text>
</comment>
<protein>
    <recommendedName>
        <fullName evidence="4">tRNA(Met) cytidine acetate ligase</fullName>
        <ecNumber evidence="4">6.3.4.-</ecNumber>
    </recommendedName>
</protein>
<dbReference type="PANTHER" id="PTHR37825:SF1">
    <property type="entry name" value="TRNA(MET) CYTIDINE ACETATE LIGASE"/>
    <property type="match status" value="1"/>
</dbReference>
<dbReference type="Proteomes" id="UP000235748">
    <property type="component" value="Unassembled WGS sequence"/>
</dbReference>
<dbReference type="InterPro" id="IPR014729">
    <property type="entry name" value="Rossmann-like_a/b/a_fold"/>
</dbReference>
<dbReference type="InterPro" id="IPR008513">
    <property type="entry name" value="tRNA(Met)_cyd_acetate_ligase"/>
</dbReference>
<dbReference type="SUPFAM" id="SSF52374">
    <property type="entry name" value="Nucleotidylyl transferase"/>
    <property type="match status" value="1"/>
</dbReference>
<keyword evidence="5" id="KW-0808">Transferase</keyword>
<dbReference type="STRING" id="170573.GCA_001076995_01264"/>
<comment type="caution">
    <text evidence="4">Lacks conserved residue(s) required for the propagation of feature annotation.</text>
</comment>
<dbReference type="GO" id="GO:0005524">
    <property type="term" value="F:ATP binding"/>
    <property type="evidence" value="ECO:0007669"/>
    <property type="project" value="UniProtKB-KW"/>
</dbReference>
<dbReference type="GO" id="GO:0005737">
    <property type="term" value="C:cytoplasm"/>
    <property type="evidence" value="ECO:0007669"/>
    <property type="project" value="UniProtKB-SubCell"/>
</dbReference>
<comment type="caution">
    <text evidence="5">The sequence shown here is derived from an EMBL/GenBank/DDBJ whole genome shotgun (WGS) entry which is preliminary data.</text>
</comment>
<comment type="subcellular location">
    <subcellularLocation>
        <location evidence="4">Cytoplasm</location>
    </subcellularLocation>
</comment>
<evidence type="ECO:0000256" key="4">
    <source>
        <dbReference type="HAMAP-Rule" id="MF_01539"/>
    </source>
</evidence>
<keyword evidence="2 4" id="KW-0436">Ligase</keyword>
<evidence type="ECO:0000256" key="3">
    <source>
        <dbReference type="ARBA" id="ARBA00022694"/>
    </source>
</evidence>
<evidence type="ECO:0000313" key="5">
    <source>
        <dbReference type="EMBL" id="PMC20231.1"/>
    </source>
</evidence>
<keyword evidence="4" id="KW-0963">Cytoplasm</keyword>